<evidence type="ECO:0000313" key="2">
    <source>
        <dbReference type="EMBL" id="KRK35731.1"/>
    </source>
</evidence>
<evidence type="ECO:0000256" key="1">
    <source>
        <dbReference type="SAM" id="SignalP"/>
    </source>
</evidence>
<protein>
    <recommendedName>
        <fullName evidence="4">Lipoprotein</fullName>
    </recommendedName>
</protein>
<feature type="chain" id="PRO_5006404740" description="Lipoprotein" evidence="1">
    <location>
        <begin position="28"/>
        <end position="299"/>
    </location>
</feature>
<reference evidence="2 3" key="1">
    <citation type="journal article" date="2015" name="Genome Announc.">
        <title>Expanding the biotechnology potential of lactobacilli through comparative genomics of 213 strains and associated genera.</title>
        <authorList>
            <person name="Sun Z."/>
            <person name="Harris H.M."/>
            <person name="McCann A."/>
            <person name="Guo C."/>
            <person name="Argimon S."/>
            <person name="Zhang W."/>
            <person name="Yang X."/>
            <person name="Jeffery I.B."/>
            <person name="Cooney J.C."/>
            <person name="Kagawa T.F."/>
            <person name="Liu W."/>
            <person name="Song Y."/>
            <person name="Salvetti E."/>
            <person name="Wrobel A."/>
            <person name="Rasinkangas P."/>
            <person name="Parkhill J."/>
            <person name="Rea M.C."/>
            <person name="O'Sullivan O."/>
            <person name="Ritari J."/>
            <person name="Douillard F.P."/>
            <person name="Paul Ross R."/>
            <person name="Yang R."/>
            <person name="Briner A.E."/>
            <person name="Felis G.E."/>
            <person name="de Vos W.M."/>
            <person name="Barrangou R."/>
            <person name="Klaenhammer T.R."/>
            <person name="Caufield P.W."/>
            <person name="Cui Y."/>
            <person name="Zhang H."/>
            <person name="O'Toole P.W."/>
        </authorList>
    </citation>
    <scope>NUCLEOTIDE SEQUENCE [LARGE SCALE GENOMIC DNA]</scope>
    <source>
        <strain evidence="2 3">ATCC 53295</strain>
    </source>
</reference>
<gene>
    <name evidence="2" type="ORF">FD07_GL001350</name>
</gene>
<dbReference type="EMBL" id="AZCZ01000033">
    <property type="protein sequence ID" value="KRK35731.1"/>
    <property type="molecule type" value="Genomic_DNA"/>
</dbReference>
<dbReference type="AlphaFoldDB" id="A0A0R1GU32"/>
<comment type="caution">
    <text evidence="2">The sequence shown here is derived from an EMBL/GenBank/DDBJ whole genome shotgun (WGS) entry which is preliminary data.</text>
</comment>
<feature type="signal peptide" evidence="1">
    <location>
        <begin position="1"/>
        <end position="27"/>
    </location>
</feature>
<keyword evidence="1" id="KW-0732">Signal</keyword>
<dbReference type="eggNOG" id="ENOG5033VWT">
    <property type="taxonomic scope" value="Bacteria"/>
</dbReference>
<sequence length="299" mass="32353">MVSKIMKKFLLGALGLLALTLAGCSNNKVTTKKNTYRPTALTAVVKGTAGAKQVNYQIDNGKKQTVKTSGSAYFFQVPAATKDQTVKITAGSAQKTITVKKVKDLGNYKKLAAKYNQMVIGTYLPTKVQKQLQSAQKNQAATKKKMIALAKTDPMAAAAAAQKQQAAAKQLQAEMATAKKKAKDSLLPTTTKDGVKNLVNTKYTTVRANVQDGKLMGLAMITPTEQMKTKTGQKKFGTTFALLGSTLNAKPKYVINKFEKVLKDAKKNSSSTTTKTIKSNGIRFNTGFSTDHLYIYMTK</sequence>
<keyword evidence="3" id="KW-1185">Reference proteome</keyword>
<name>A0A0R1GU32_9LACO</name>
<dbReference type="PROSITE" id="PS51257">
    <property type="entry name" value="PROKAR_LIPOPROTEIN"/>
    <property type="match status" value="1"/>
</dbReference>
<dbReference type="STRING" id="357278.IV61_GL001165"/>
<accession>A0A0R1GU32</accession>
<proteinExistence type="predicted"/>
<organism evidence="2 3">
    <name type="scientific">Levilactobacillus parabrevis ATCC 53295</name>
    <dbReference type="NCBI Taxonomy" id="1267003"/>
    <lineage>
        <taxon>Bacteria</taxon>
        <taxon>Bacillati</taxon>
        <taxon>Bacillota</taxon>
        <taxon>Bacilli</taxon>
        <taxon>Lactobacillales</taxon>
        <taxon>Lactobacillaceae</taxon>
        <taxon>Levilactobacillus</taxon>
    </lineage>
</organism>
<evidence type="ECO:0000313" key="3">
    <source>
        <dbReference type="Proteomes" id="UP000051176"/>
    </source>
</evidence>
<evidence type="ECO:0008006" key="4">
    <source>
        <dbReference type="Google" id="ProtNLM"/>
    </source>
</evidence>
<dbReference type="PATRIC" id="fig|1267003.4.peg.1428"/>
<dbReference type="Proteomes" id="UP000051176">
    <property type="component" value="Unassembled WGS sequence"/>
</dbReference>